<proteinExistence type="inferred from homology"/>
<name>A0ABS9L4S5_9MICC</name>
<dbReference type="Proteomes" id="UP001165368">
    <property type="component" value="Unassembled WGS sequence"/>
</dbReference>
<reference evidence="9" key="1">
    <citation type="submission" date="2022-01" db="EMBL/GenBank/DDBJ databases">
        <authorList>
            <person name="Jo J.-H."/>
            <person name="Im W.-T."/>
        </authorList>
    </citation>
    <scope>NUCLEOTIDE SEQUENCE</scope>
    <source>
        <strain evidence="9">I2-34</strain>
    </source>
</reference>
<protein>
    <submittedName>
        <fullName evidence="9">MgtC/SapB family protein</fullName>
    </submittedName>
</protein>
<organism evidence="9 10">
    <name type="scientific">Arthrobacter hankyongi</name>
    <dbReference type="NCBI Taxonomy" id="2904801"/>
    <lineage>
        <taxon>Bacteria</taxon>
        <taxon>Bacillati</taxon>
        <taxon>Actinomycetota</taxon>
        <taxon>Actinomycetes</taxon>
        <taxon>Micrococcales</taxon>
        <taxon>Micrococcaceae</taxon>
        <taxon>Arthrobacter</taxon>
    </lineage>
</organism>
<accession>A0ABS9L4S5</accession>
<keyword evidence="10" id="KW-1185">Reference proteome</keyword>
<feature type="domain" description="MgtC/SapB/SrpB/YhiD N-terminal" evidence="8">
    <location>
        <begin position="18"/>
        <end position="146"/>
    </location>
</feature>
<evidence type="ECO:0000256" key="7">
    <source>
        <dbReference type="SAM" id="Phobius"/>
    </source>
</evidence>
<comment type="caution">
    <text evidence="9">The sequence shown here is derived from an EMBL/GenBank/DDBJ whole genome shotgun (WGS) entry which is preliminary data.</text>
</comment>
<feature type="transmembrane region" description="Helical" evidence="7">
    <location>
        <begin position="107"/>
        <end position="133"/>
    </location>
</feature>
<keyword evidence="4 7" id="KW-0812">Transmembrane</keyword>
<dbReference type="PANTHER" id="PTHR33778:SF1">
    <property type="entry name" value="MAGNESIUM TRANSPORTER YHID-RELATED"/>
    <property type="match status" value="1"/>
</dbReference>
<dbReference type="Pfam" id="PF02308">
    <property type="entry name" value="MgtC"/>
    <property type="match status" value="1"/>
</dbReference>
<sequence>MLQIDFLPATAATQVAQLLLAFVLSGIVGIERERNLKSAGLRTHILVGMGAALFTLVSAYGFTAVTGDNVVLDPARIAAQVVSGIGFLGAGVIFVRRNAVTGLTTAASIWMTAAIGMACAAGMPLIAVLATLLEVVTVGLLKVVSRFISSGGREHGFLVRYQDRAGVLKEVLARSAELGFAASLTQLRKAEPSGGLTEAELHLERGGRAVEDLAEGLAGIDGVVSIRLTDPENS</sequence>
<keyword evidence="6 7" id="KW-0472">Membrane</keyword>
<dbReference type="PANTHER" id="PTHR33778">
    <property type="entry name" value="PROTEIN MGTC"/>
    <property type="match status" value="1"/>
</dbReference>
<dbReference type="PRINTS" id="PR01837">
    <property type="entry name" value="MGTCSAPBPROT"/>
</dbReference>
<evidence type="ECO:0000256" key="1">
    <source>
        <dbReference type="ARBA" id="ARBA00004651"/>
    </source>
</evidence>
<evidence type="ECO:0000256" key="6">
    <source>
        <dbReference type="ARBA" id="ARBA00023136"/>
    </source>
</evidence>
<dbReference type="InterPro" id="IPR049177">
    <property type="entry name" value="MgtC_SapB_SrpB_YhiD_N"/>
</dbReference>
<evidence type="ECO:0000256" key="5">
    <source>
        <dbReference type="ARBA" id="ARBA00022989"/>
    </source>
</evidence>
<evidence type="ECO:0000256" key="4">
    <source>
        <dbReference type="ARBA" id="ARBA00022692"/>
    </source>
</evidence>
<evidence type="ECO:0000256" key="2">
    <source>
        <dbReference type="ARBA" id="ARBA00009298"/>
    </source>
</evidence>
<gene>
    <name evidence="9" type="ORF">LVY72_06055</name>
</gene>
<keyword evidence="5 7" id="KW-1133">Transmembrane helix</keyword>
<dbReference type="InterPro" id="IPR003416">
    <property type="entry name" value="MgtC/SapB/SrpB/YhiD_fam"/>
</dbReference>
<keyword evidence="3" id="KW-1003">Cell membrane</keyword>
<dbReference type="EMBL" id="JAKLTQ010000002">
    <property type="protein sequence ID" value="MCG2621479.1"/>
    <property type="molecule type" value="Genomic_DNA"/>
</dbReference>
<comment type="subcellular location">
    <subcellularLocation>
        <location evidence="1">Cell membrane</location>
        <topology evidence="1">Multi-pass membrane protein</topology>
    </subcellularLocation>
</comment>
<evidence type="ECO:0000313" key="9">
    <source>
        <dbReference type="EMBL" id="MCG2621479.1"/>
    </source>
</evidence>
<dbReference type="RefSeq" id="WP_237818720.1">
    <property type="nucleotide sequence ID" value="NZ_JAKLTQ010000002.1"/>
</dbReference>
<evidence type="ECO:0000313" key="10">
    <source>
        <dbReference type="Proteomes" id="UP001165368"/>
    </source>
</evidence>
<feature type="transmembrane region" description="Helical" evidence="7">
    <location>
        <begin position="6"/>
        <end position="29"/>
    </location>
</feature>
<feature type="transmembrane region" description="Helical" evidence="7">
    <location>
        <begin position="41"/>
        <end position="65"/>
    </location>
</feature>
<evidence type="ECO:0000256" key="3">
    <source>
        <dbReference type="ARBA" id="ARBA00022475"/>
    </source>
</evidence>
<evidence type="ECO:0000259" key="8">
    <source>
        <dbReference type="Pfam" id="PF02308"/>
    </source>
</evidence>
<feature type="transmembrane region" description="Helical" evidence="7">
    <location>
        <begin position="77"/>
        <end position="95"/>
    </location>
</feature>
<comment type="similarity">
    <text evidence="2">Belongs to the MgtC/SapB family.</text>
</comment>